<feature type="binding site" evidence="7">
    <location>
        <position position="152"/>
    </location>
    <ligand>
        <name>substrate</name>
    </ligand>
</feature>
<proteinExistence type="inferred from homology"/>
<keyword evidence="4 6" id="KW-0328">Glycosyltransferase</keyword>
<dbReference type="GO" id="GO:0009435">
    <property type="term" value="P:NAD+ biosynthetic process"/>
    <property type="evidence" value="ECO:0007669"/>
    <property type="project" value="UniProtKB-UniPathway"/>
</dbReference>
<dbReference type="PIRSF" id="PIRSF006250">
    <property type="entry name" value="NadC_ModD"/>
    <property type="match status" value="1"/>
</dbReference>
<accession>A0A510DYB9</accession>
<feature type="binding site" evidence="7">
    <location>
        <position position="192"/>
    </location>
    <ligand>
        <name>substrate</name>
    </ligand>
</feature>
<dbReference type="InterPro" id="IPR022412">
    <property type="entry name" value="Quinolinate_PRibosylTrfase_N"/>
</dbReference>
<evidence type="ECO:0000313" key="11">
    <source>
        <dbReference type="EMBL" id="BBG27980.1"/>
    </source>
</evidence>
<dbReference type="PANTHER" id="PTHR32179:SF3">
    <property type="entry name" value="NICOTINATE-NUCLEOTIDE PYROPHOSPHORYLASE [CARBOXYLATING]"/>
    <property type="match status" value="1"/>
</dbReference>
<dbReference type="InterPro" id="IPR002638">
    <property type="entry name" value="Quinolinate_PRibosylTrfase_C"/>
</dbReference>
<keyword evidence="5 6" id="KW-0808">Transferase</keyword>
<evidence type="ECO:0000313" key="12">
    <source>
        <dbReference type="Proteomes" id="UP000322983"/>
    </source>
</evidence>
<dbReference type="GeneID" id="41718810"/>
<dbReference type="GO" id="GO:0005737">
    <property type="term" value="C:cytoplasm"/>
    <property type="evidence" value="ECO:0007669"/>
    <property type="project" value="TreeGrafter"/>
</dbReference>
<dbReference type="Pfam" id="PF02749">
    <property type="entry name" value="QRPTase_N"/>
    <property type="match status" value="1"/>
</dbReference>
<dbReference type="InterPro" id="IPR013785">
    <property type="entry name" value="Aldolase_TIM"/>
</dbReference>
<dbReference type="Gene3D" id="3.20.20.70">
    <property type="entry name" value="Aldolase class I"/>
    <property type="match status" value="1"/>
</dbReference>
<keyword evidence="12" id="KW-1185">Reference proteome</keyword>
<comment type="similarity">
    <text evidence="2 6">Belongs to the NadC/ModD family.</text>
</comment>
<feature type="binding site" evidence="7">
    <location>
        <position position="162"/>
    </location>
    <ligand>
        <name>substrate</name>
    </ligand>
</feature>
<dbReference type="GO" id="GO:0034213">
    <property type="term" value="P:quinolinate catabolic process"/>
    <property type="evidence" value="ECO:0007669"/>
    <property type="project" value="TreeGrafter"/>
</dbReference>
<evidence type="ECO:0000256" key="1">
    <source>
        <dbReference type="ARBA" id="ARBA00004893"/>
    </source>
</evidence>
<dbReference type="Proteomes" id="UP000325030">
    <property type="component" value="Chromosome"/>
</dbReference>
<dbReference type="InterPro" id="IPR004393">
    <property type="entry name" value="NadC"/>
</dbReference>
<evidence type="ECO:0000256" key="3">
    <source>
        <dbReference type="ARBA" id="ARBA00022642"/>
    </source>
</evidence>
<dbReference type="STRING" id="1294262.GCA_001316085_01402"/>
<dbReference type="Pfam" id="PF01729">
    <property type="entry name" value="QRPTase_C"/>
    <property type="match status" value="1"/>
</dbReference>
<comment type="function">
    <text evidence="6">Involved in the catabolism of quinolinic acid (QA).</text>
</comment>
<dbReference type="EMBL" id="AP018930">
    <property type="protein sequence ID" value="BBG27980.1"/>
    <property type="molecule type" value="Genomic_DNA"/>
</dbReference>
<dbReference type="CDD" id="cd01572">
    <property type="entry name" value="QPRTase"/>
    <property type="match status" value="1"/>
</dbReference>
<dbReference type="Gene3D" id="3.90.1170.20">
    <property type="entry name" value="Quinolinate phosphoribosyl transferase, N-terminal domain"/>
    <property type="match status" value="1"/>
</dbReference>
<dbReference type="Proteomes" id="UP000322983">
    <property type="component" value="Chromosome"/>
</dbReference>
<evidence type="ECO:0000256" key="7">
    <source>
        <dbReference type="PIRSR" id="PIRSR006250-1"/>
    </source>
</evidence>
<feature type="domain" description="Quinolinate phosphoribosyl transferase C-terminal" evidence="8">
    <location>
        <begin position="105"/>
        <end position="272"/>
    </location>
</feature>
<dbReference type="EC" id="2.4.2.19" evidence="6"/>
<accession>A0A510E768</accession>
<reference evidence="13" key="1">
    <citation type="submission" date="2018-09" db="EMBL/GenBank/DDBJ databases">
        <title>Complete Genome Sequencing of Sulfolobus sp. JCM 16834.</title>
        <authorList>
            <person name="Kato S."/>
            <person name="Itoh T."/>
            <person name="Ohkuma M."/>
        </authorList>
    </citation>
    <scope>NUCLEOTIDE SEQUENCE [LARGE SCALE GENOMIC DNA]</scope>
    <source>
        <strain evidence="13">IC-007</strain>
    </source>
</reference>
<dbReference type="SUPFAM" id="SSF51690">
    <property type="entry name" value="Nicotinate/Quinolinate PRTase C-terminal domain-like"/>
    <property type="match status" value="1"/>
</dbReference>
<feature type="binding site" evidence="7">
    <location>
        <begin position="236"/>
        <end position="238"/>
    </location>
    <ligand>
        <name>substrate</name>
    </ligand>
</feature>
<evidence type="ECO:0000256" key="2">
    <source>
        <dbReference type="ARBA" id="ARBA00009400"/>
    </source>
</evidence>
<dbReference type="RefSeq" id="WP_054845765.1">
    <property type="nucleotide sequence ID" value="NZ_AP018929.1"/>
</dbReference>
<feature type="binding site" evidence="7">
    <location>
        <position position="213"/>
    </location>
    <ligand>
        <name>substrate</name>
    </ligand>
</feature>
<dbReference type="FunFam" id="3.20.20.70:FF:000030">
    <property type="entry name" value="Nicotinate-nucleotide pyrophosphorylase, carboxylating"/>
    <property type="match status" value="1"/>
</dbReference>
<evidence type="ECO:0000313" key="13">
    <source>
        <dbReference type="Proteomes" id="UP000325030"/>
    </source>
</evidence>
<dbReference type="OrthoDB" id="115072at2157"/>
<feature type="binding site" evidence="7">
    <location>
        <begin position="257"/>
        <end position="259"/>
    </location>
    <ligand>
        <name>substrate</name>
    </ligand>
</feature>
<gene>
    <name evidence="10" type="ORF">IC006_2522</name>
    <name evidence="11" type="ORF">IC007_2535</name>
</gene>
<comment type="catalytic activity">
    <reaction evidence="6">
        <text>nicotinate beta-D-ribonucleotide + CO2 + diphosphate = quinolinate + 5-phospho-alpha-D-ribose 1-diphosphate + 2 H(+)</text>
        <dbReference type="Rhea" id="RHEA:12733"/>
        <dbReference type="ChEBI" id="CHEBI:15378"/>
        <dbReference type="ChEBI" id="CHEBI:16526"/>
        <dbReference type="ChEBI" id="CHEBI:29959"/>
        <dbReference type="ChEBI" id="CHEBI:33019"/>
        <dbReference type="ChEBI" id="CHEBI:57502"/>
        <dbReference type="ChEBI" id="CHEBI:58017"/>
        <dbReference type="EC" id="2.4.2.19"/>
    </reaction>
</comment>
<evidence type="ECO:0000259" key="8">
    <source>
        <dbReference type="Pfam" id="PF01729"/>
    </source>
</evidence>
<name>A0A510E768_9CREN</name>
<feature type="binding site" evidence="7">
    <location>
        <position position="93"/>
    </location>
    <ligand>
        <name>substrate</name>
    </ligand>
</feature>
<evidence type="ECO:0000256" key="5">
    <source>
        <dbReference type="ARBA" id="ARBA00022679"/>
    </source>
</evidence>
<dbReference type="AlphaFoldDB" id="A0A510E768"/>
<dbReference type="InterPro" id="IPR037128">
    <property type="entry name" value="Quinolinate_PRibosylTase_N_sf"/>
</dbReference>
<comment type="subunit">
    <text evidence="6">Hexamer formed by 3 homodimers.</text>
</comment>
<keyword evidence="3 6" id="KW-0662">Pyridine nucleotide biosynthesis</keyword>
<evidence type="ECO:0000313" key="10">
    <source>
        <dbReference type="EMBL" id="BBG25187.1"/>
    </source>
</evidence>
<dbReference type="InterPro" id="IPR036068">
    <property type="entry name" value="Nicotinate_pribotase-like_C"/>
</dbReference>
<dbReference type="GO" id="GO:0004514">
    <property type="term" value="F:nicotinate-nucleotide diphosphorylase (carboxylating) activity"/>
    <property type="evidence" value="ECO:0007669"/>
    <property type="project" value="UniProtKB-EC"/>
</dbReference>
<feature type="domain" description="Quinolinate phosphoribosyl transferase N-terminal" evidence="9">
    <location>
        <begin position="29"/>
        <end position="103"/>
    </location>
</feature>
<dbReference type="KEGG" id="step:IC006_2522"/>
<feature type="binding site" evidence="7">
    <location>
        <begin position="128"/>
        <end position="130"/>
    </location>
    <ligand>
        <name>substrate</name>
    </ligand>
</feature>
<dbReference type="SUPFAM" id="SSF54675">
    <property type="entry name" value="Nicotinate/Quinolinate PRTase N-terminal domain-like"/>
    <property type="match status" value="1"/>
</dbReference>
<reference evidence="11 12" key="2">
    <citation type="journal article" date="2020" name="Int. J. Syst. Evol. Microbiol.">
        <title>Sulfuracidifex tepidarius gen. nov., sp. nov. and transfer of Sulfolobus metallicus Huber and Stetter 1992 to the genus Sulfuracidifex as Sulfuracidifex metallicus comb. nov.</title>
        <authorList>
            <person name="Itoh T."/>
            <person name="Miura T."/>
            <person name="Sakai H.D."/>
            <person name="Kato S."/>
            <person name="Ohkuma M."/>
            <person name="Takashina T."/>
        </authorList>
    </citation>
    <scope>NUCLEOTIDE SEQUENCE</scope>
    <source>
        <strain evidence="10 12">IC-006</strain>
        <strain evidence="11">IC-007</strain>
    </source>
</reference>
<dbReference type="UniPathway" id="UPA00253">
    <property type="reaction ID" value="UER00331"/>
</dbReference>
<sequence length="276" mass="30071">MLDTFVIEKLLSFLKEDAYPEDVTGRFASGIRAYAEIKVKDSGVLCGVKIVIPFLKYMGLEVKGFSEDGTQVNRGDVVLRFEGDGEVVLAVERTVLNVVSKLSGISTSTMEMVKKAKEVNPEVKIAGTRKTTPGLRDFEKYAIEIGGGDPHRLGLFDAVLIKDNHISLLGGVSESLRKVKSMTSFTKKVEIEVLSLEDALIAYNEGADAILLDNMTPAQVREVVERLKGKVILEASGNINPENVKEYASTGVDVISSGFITHSSRALDISLDVFKL</sequence>
<evidence type="ECO:0000256" key="4">
    <source>
        <dbReference type="ARBA" id="ARBA00022676"/>
    </source>
</evidence>
<dbReference type="PANTHER" id="PTHR32179">
    <property type="entry name" value="NICOTINATE-NUCLEOTIDE PYROPHOSPHORYLASE [CARBOXYLATING]"/>
    <property type="match status" value="1"/>
</dbReference>
<dbReference type="EMBL" id="AP018929">
    <property type="protein sequence ID" value="BBG25187.1"/>
    <property type="molecule type" value="Genomic_DNA"/>
</dbReference>
<dbReference type="InterPro" id="IPR027277">
    <property type="entry name" value="NadC/ModD"/>
</dbReference>
<evidence type="ECO:0000256" key="6">
    <source>
        <dbReference type="PIRNR" id="PIRNR006250"/>
    </source>
</evidence>
<evidence type="ECO:0000259" key="9">
    <source>
        <dbReference type="Pfam" id="PF02749"/>
    </source>
</evidence>
<comment type="pathway">
    <text evidence="1 6">Cofactor biosynthesis; NAD(+) biosynthesis; nicotinate D-ribonucleotide from quinolinate: step 1/1.</text>
</comment>
<organism evidence="11 13">
    <name type="scientific">Sulfuracidifex tepidarius</name>
    <dbReference type="NCBI Taxonomy" id="1294262"/>
    <lineage>
        <taxon>Archaea</taxon>
        <taxon>Thermoproteota</taxon>
        <taxon>Thermoprotei</taxon>
        <taxon>Sulfolobales</taxon>
        <taxon>Sulfolobaceae</taxon>
        <taxon>Sulfuracidifex</taxon>
    </lineage>
</organism>
<protein>
    <recommendedName>
        <fullName evidence="6">Nicotinate-nucleotide pyrophosphorylase [carboxylating]</fullName>
        <ecNumber evidence="6">2.4.2.19</ecNumber>
    </recommendedName>
    <alternativeName>
        <fullName evidence="6">Quinolinate phosphoribosyltransferase [decarboxylating]</fullName>
    </alternativeName>
</protein>
<dbReference type="NCBIfam" id="TIGR00078">
    <property type="entry name" value="nadC"/>
    <property type="match status" value="1"/>
</dbReference>